<keyword evidence="3" id="KW-1185">Reference proteome</keyword>
<evidence type="ECO:0000313" key="2">
    <source>
        <dbReference type="EMBL" id="EEI62613.1"/>
    </source>
</evidence>
<feature type="region of interest" description="Disordered" evidence="1">
    <location>
        <begin position="33"/>
        <end position="73"/>
    </location>
</feature>
<accession>A0ABM9XN88</accession>
<organism evidence="2 3">
    <name type="scientific">Corynebacterium glucuronolyticum ATCC 51866</name>
    <dbReference type="NCBI Taxonomy" id="548478"/>
    <lineage>
        <taxon>Bacteria</taxon>
        <taxon>Bacillati</taxon>
        <taxon>Actinomycetota</taxon>
        <taxon>Actinomycetes</taxon>
        <taxon>Mycobacteriales</taxon>
        <taxon>Corynebacteriaceae</taxon>
        <taxon>Corynebacterium</taxon>
    </lineage>
</organism>
<proteinExistence type="predicted"/>
<gene>
    <name evidence="2" type="ORF">HMPREF0293_1762</name>
</gene>
<comment type="caution">
    <text evidence="2">The sequence shown here is derived from an EMBL/GenBank/DDBJ whole genome shotgun (WGS) entry which is preliminary data.</text>
</comment>
<name>A0ABM9XN88_9CORY</name>
<sequence>MTRAVGVRPRYIHEHIIHGIYLRGLLSATRTRKPRSCPFRTGSGLERPHSQGTATAKLRAFSPGEGSRRQLPW</sequence>
<dbReference type="Proteomes" id="UP000006237">
    <property type="component" value="Unassembled WGS sequence"/>
</dbReference>
<dbReference type="EMBL" id="ACHF01000067">
    <property type="protein sequence ID" value="EEI62613.1"/>
    <property type="molecule type" value="Genomic_DNA"/>
</dbReference>
<reference evidence="2 3" key="1">
    <citation type="submission" date="2009-01" db="EMBL/GenBank/DDBJ databases">
        <authorList>
            <person name="Qin X."/>
            <person name="Bachman B."/>
            <person name="Battles P."/>
            <person name="Bell A."/>
            <person name="Bess C."/>
            <person name="Bickham C."/>
            <person name="Chaboub L."/>
            <person name="Chen D."/>
            <person name="Coyle M."/>
            <person name="Deiros D.R."/>
            <person name="Dinh H."/>
            <person name="Forbes L."/>
            <person name="Fowler G."/>
            <person name="Francisco L."/>
            <person name="Fu Q."/>
            <person name="Gubbala S."/>
            <person name="Hale W."/>
            <person name="Han Y."/>
            <person name="Hemphill L."/>
            <person name="Highlander S.K."/>
            <person name="Hirani K."/>
            <person name="Hogues M."/>
            <person name="Jackson L."/>
            <person name="Jakkamsetti A."/>
            <person name="Javaid M."/>
            <person name="Jiang H."/>
            <person name="Korchina V."/>
            <person name="Kovar C."/>
            <person name="Lara F."/>
            <person name="Lee S."/>
            <person name="Mata R."/>
            <person name="Mathew T."/>
            <person name="Moen C."/>
            <person name="Morales K."/>
            <person name="Munidasa M."/>
            <person name="Nazareth L."/>
            <person name="Ngo R."/>
            <person name="Nguyen L."/>
            <person name="Okwuonu G."/>
            <person name="Ongeri F."/>
            <person name="Patil S."/>
            <person name="Petrosino J."/>
            <person name="Pham C."/>
            <person name="Pham P."/>
            <person name="Pu L.-L."/>
            <person name="Puazo M."/>
            <person name="Raj R."/>
            <person name="Reid J."/>
            <person name="Rouhana J."/>
            <person name="Saada N."/>
            <person name="Shang Y."/>
            <person name="Simmons D."/>
            <person name="Thornton R."/>
            <person name="Warren J."/>
            <person name="Weissenberger G."/>
            <person name="Zhang J."/>
            <person name="Zhang L."/>
            <person name="Zhou C."/>
            <person name="Zhu D."/>
            <person name="Muzny D."/>
            <person name="Worley K."/>
            <person name="Gibbs R."/>
        </authorList>
    </citation>
    <scope>NUCLEOTIDE SEQUENCE [LARGE SCALE GENOMIC DNA]</scope>
    <source>
        <strain evidence="2 3">ATCC 51866</strain>
    </source>
</reference>
<protein>
    <submittedName>
        <fullName evidence="2">Uncharacterized protein</fullName>
    </submittedName>
</protein>
<evidence type="ECO:0000256" key="1">
    <source>
        <dbReference type="SAM" id="MobiDB-lite"/>
    </source>
</evidence>
<evidence type="ECO:0000313" key="3">
    <source>
        <dbReference type="Proteomes" id="UP000006237"/>
    </source>
</evidence>